<reference evidence="2 3" key="1">
    <citation type="submission" date="2020-03" db="EMBL/GenBank/DDBJ databases">
        <title>Nocardioides sp. nov., isolated from fish.</title>
        <authorList>
            <person name="Hyun D.-W."/>
            <person name="Bae J.-W."/>
        </authorList>
    </citation>
    <scope>NUCLEOTIDE SEQUENCE [LARGE SCALE GENOMIC DNA]</scope>
    <source>
        <strain evidence="2 3">HDW12A</strain>
    </source>
</reference>
<feature type="signal peptide" evidence="1">
    <location>
        <begin position="1"/>
        <end position="20"/>
    </location>
</feature>
<feature type="chain" id="PRO_5038929662" description="Peptidase MA-like domain-containing protein" evidence="1">
    <location>
        <begin position="21"/>
        <end position="421"/>
    </location>
</feature>
<dbReference type="Proteomes" id="UP000502035">
    <property type="component" value="Chromosome"/>
</dbReference>
<dbReference type="PROSITE" id="PS51257">
    <property type="entry name" value="PROKAR_LIPOPROTEIN"/>
    <property type="match status" value="1"/>
</dbReference>
<gene>
    <name evidence="2" type="ORF">G7071_18155</name>
</gene>
<keyword evidence="3" id="KW-1185">Reference proteome</keyword>
<evidence type="ECO:0000256" key="1">
    <source>
        <dbReference type="SAM" id="SignalP"/>
    </source>
</evidence>
<name>A0A6G7YJZ5_9ACTN</name>
<keyword evidence="1" id="KW-0732">Signal</keyword>
<proteinExistence type="predicted"/>
<accession>A0A6G7YJZ5</accession>
<protein>
    <recommendedName>
        <fullName evidence="4">Peptidase MA-like domain-containing protein</fullName>
    </recommendedName>
</protein>
<evidence type="ECO:0008006" key="4">
    <source>
        <dbReference type="Google" id="ProtNLM"/>
    </source>
</evidence>
<dbReference type="EMBL" id="CP049866">
    <property type="protein sequence ID" value="QIK77071.1"/>
    <property type="molecule type" value="Genomic_DNA"/>
</dbReference>
<dbReference type="KEGG" id="npi:G7071_18155"/>
<organism evidence="2 3">
    <name type="scientific">Nocardioides piscis</name>
    <dbReference type="NCBI Taxonomy" id="2714938"/>
    <lineage>
        <taxon>Bacteria</taxon>
        <taxon>Bacillati</taxon>
        <taxon>Actinomycetota</taxon>
        <taxon>Actinomycetes</taxon>
        <taxon>Propionibacteriales</taxon>
        <taxon>Nocardioidaceae</taxon>
        <taxon>Nocardioides</taxon>
    </lineage>
</organism>
<evidence type="ECO:0000313" key="3">
    <source>
        <dbReference type="Proteomes" id="UP000502035"/>
    </source>
</evidence>
<dbReference type="RefSeq" id="WP_166320754.1">
    <property type="nucleotide sequence ID" value="NZ_CP049866.1"/>
</dbReference>
<evidence type="ECO:0000313" key="2">
    <source>
        <dbReference type="EMBL" id="QIK77071.1"/>
    </source>
</evidence>
<sequence length="421" mass="45458">MRSGARVGIVASLLTALSCAACTLVSDPPPARPAPPEPLSPSQFRDAALDIVERRDAALRGGDRDDFLSTVDDDALQFVATQARWFDNLAAMPVTDVRLAPVGRRATDAAPEDGELRMPVDFTMRLDGYEQRSVTQRLLYTFSEDEGVVALVNDRDAGRDRRAGWIPDPWDLDHVVVRESGSILALFDEDTALYADAVMLDLEASRETVLAAVPDWSGQLVAYDVSDLTGLERRTPMQVFETGGVAYPVPVRPGSDEVAAVRFIVNPDVAHNGLQREFLLRHEVAHVALGTKDAASPTWLVEGAAEYVSRTHYSAEQRRRMAAYVVARLGTAVPALANGVDFYAVPELSYELAAAACTYLAATRGPESLWDLMDAFTAERPRLGQAGPLTAAQVDAVLRREIGLDNAGLARAAAVWAVGGS</sequence>
<dbReference type="AlphaFoldDB" id="A0A6G7YJZ5"/>